<accession>A0A0C4DXY8</accession>
<dbReference type="AlphaFoldDB" id="A0A0C4DXY8"/>
<name>A0A0C4DXY8_MAGP6</name>
<dbReference type="EnsemblFungi" id="MAPG_04895T0">
    <property type="protein sequence ID" value="MAPG_04895T0"/>
    <property type="gene ID" value="MAPG_04895"/>
</dbReference>
<dbReference type="VEuPathDB" id="FungiDB:MAPG_04895"/>
<reference evidence="2" key="5">
    <citation type="submission" date="2015-06" db="UniProtKB">
        <authorList>
            <consortium name="EnsemblFungi"/>
        </authorList>
    </citation>
    <scope>IDENTIFICATION</scope>
    <source>
        <strain evidence="2">ATCC 64411</strain>
    </source>
</reference>
<proteinExistence type="predicted"/>
<reference evidence="1" key="2">
    <citation type="submission" date="2010-05" db="EMBL/GenBank/DDBJ databases">
        <title>The Genome Sequence of Magnaporthe poae strain ATCC 64411.</title>
        <authorList>
            <consortium name="The Broad Institute Genome Sequencing Platform"/>
            <consortium name="Broad Institute Genome Sequencing Center for Infectious Disease"/>
            <person name="Ma L.-J."/>
            <person name="Dead R."/>
            <person name="Young S."/>
            <person name="Zeng Q."/>
            <person name="Koehrsen M."/>
            <person name="Alvarado L."/>
            <person name="Berlin A."/>
            <person name="Chapman S.B."/>
            <person name="Chen Z."/>
            <person name="Freedman E."/>
            <person name="Gellesch M."/>
            <person name="Goldberg J."/>
            <person name="Griggs A."/>
            <person name="Gujja S."/>
            <person name="Heilman E.R."/>
            <person name="Heiman D."/>
            <person name="Hepburn T."/>
            <person name="Howarth C."/>
            <person name="Jen D."/>
            <person name="Larson L."/>
            <person name="Mehta T."/>
            <person name="Neiman D."/>
            <person name="Pearson M."/>
            <person name="Roberts A."/>
            <person name="Saif S."/>
            <person name="Shea T."/>
            <person name="Shenoy N."/>
            <person name="Sisk P."/>
            <person name="Stolte C."/>
            <person name="Sykes S."/>
            <person name="Walk T."/>
            <person name="White J."/>
            <person name="Yandava C."/>
            <person name="Haas B."/>
            <person name="Nusbaum C."/>
            <person name="Birren B."/>
        </authorList>
    </citation>
    <scope>NUCLEOTIDE SEQUENCE</scope>
    <source>
        <strain evidence="1">ATCC 64411</strain>
    </source>
</reference>
<evidence type="ECO:0000313" key="2">
    <source>
        <dbReference type="EnsemblFungi" id="MAPG_04895T0"/>
    </source>
</evidence>
<reference evidence="2" key="4">
    <citation type="journal article" date="2015" name="G3 (Bethesda)">
        <title>Genome sequences of three phytopathogenic species of the Magnaporthaceae family of fungi.</title>
        <authorList>
            <person name="Okagaki L.H."/>
            <person name="Nunes C.C."/>
            <person name="Sailsbery J."/>
            <person name="Clay B."/>
            <person name="Brown D."/>
            <person name="John T."/>
            <person name="Oh Y."/>
            <person name="Young N."/>
            <person name="Fitzgerald M."/>
            <person name="Haas B.J."/>
            <person name="Zeng Q."/>
            <person name="Young S."/>
            <person name="Adiconis X."/>
            <person name="Fan L."/>
            <person name="Levin J.Z."/>
            <person name="Mitchell T.K."/>
            <person name="Okubara P.A."/>
            <person name="Farman M.L."/>
            <person name="Kohn L.M."/>
            <person name="Birren B."/>
            <person name="Ma L.-J."/>
            <person name="Dean R.A."/>
        </authorList>
    </citation>
    <scope>NUCLEOTIDE SEQUENCE</scope>
    <source>
        <strain evidence="2">ATCC 64411 / 73-15</strain>
    </source>
</reference>
<evidence type="ECO:0000313" key="3">
    <source>
        <dbReference type="Proteomes" id="UP000011715"/>
    </source>
</evidence>
<dbReference type="EMBL" id="GL876969">
    <property type="protein sequence ID" value="KLU85875.1"/>
    <property type="molecule type" value="Genomic_DNA"/>
</dbReference>
<protein>
    <submittedName>
        <fullName evidence="1 2">Uncharacterized protein</fullName>
    </submittedName>
</protein>
<organism evidence="2 3">
    <name type="scientific">Magnaporthiopsis poae (strain ATCC 64411 / 73-15)</name>
    <name type="common">Kentucky bluegrass fungus</name>
    <name type="synonym">Magnaporthe poae</name>
    <dbReference type="NCBI Taxonomy" id="644358"/>
    <lineage>
        <taxon>Eukaryota</taxon>
        <taxon>Fungi</taxon>
        <taxon>Dikarya</taxon>
        <taxon>Ascomycota</taxon>
        <taxon>Pezizomycotina</taxon>
        <taxon>Sordariomycetes</taxon>
        <taxon>Sordariomycetidae</taxon>
        <taxon>Magnaporthales</taxon>
        <taxon>Magnaporthaceae</taxon>
        <taxon>Magnaporthiopsis</taxon>
    </lineage>
</organism>
<reference evidence="1" key="3">
    <citation type="submission" date="2011-03" db="EMBL/GenBank/DDBJ databases">
        <title>Annotation of Magnaporthe poae ATCC 64411.</title>
        <authorList>
            <person name="Ma L.-J."/>
            <person name="Dead R."/>
            <person name="Young S.K."/>
            <person name="Zeng Q."/>
            <person name="Gargeya S."/>
            <person name="Fitzgerald M."/>
            <person name="Haas B."/>
            <person name="Abouelleil A."/>
            <person name="Alvarado L."/>
            <person name="Arachchi H.M."/>
            <person name="Berlin A."/>
            <person name="Brown A."/>
            <person name="Chapman S.B."/>
            <person name="Chen Z."/>
            <person name="Dunbar C."/>
            <person name="Freedman E."/>
            <person name="Gearin G."/>
            <person name="Gellesch M."/>
            <person name="Goldberg J."/>
            <person name="Griggs A."/>
            <person name="Gujja S."/>
            <person name="Heiman D."/>
            <person name="Howarth C."/>
            <person name="Larson L."/>
            <person name="Lui A."/>
            <person name="MacDonald P.J.P."/>
            <person name="Mehta T."/>
            <person name="Montmayeur A."/>
            <person name="Murphy C."/>
            <person name="Neiman D."/>
            <person name="Pearson M."/>
            <person name="Priest M."/>
            <person name="Roberts A."/>
            <person name="Saif S."/>
            <person name="Shea T."/>
            <person name="Shenoy N."/>
            <person name="Sisk P."/>
            <person name="Stolte C."/>
            <person name="Sykes S."/>
            <person name="Yandava C."/>
            <person name="Wortman J."/>
            <person name="Nusbaum C."/>
            <person name="Birren B."/>
        </authorList>
    </citation>
    <scope>NUCLEOTIDE SEQUENCE</scope>
    <source>
        <strain evidence="1">ATCC 64411</strain>
    </source>
</reference>
<keyword evidence="3" id="KW-1185">Reference proteome</keyword>
<gene>
    <name evidence="1" type="ORF">MAPG_04895</name>
</gene>
<reference evidence="3" key="1">
    <citation type="submission" date="2010-05" db="EMBL/GenBank/DDBJ databases">
        <title>The genome sequence of Magnaporthe poae strain ATCC 64411.</title>
        <authorList>
            <person name="Ma L.-J."/>
            <person name="Dead R."/>
            <person name="Young S."/>
            <person name="Zeng Q."/>
            <person name="Koehrsen M."/>
            <person name="Alvarado L."/>
            <person name="Berlin A."/>
            <person name="Chapman S.B."/>
            <person name="Chen Z."/>
            <person name="Freedman E."/>
            <person name="Gellesch M."/>
            <person name="Goldberg J."/>
            <person name="Griggs A."/>
            <person name="Gujja S."/>
            <person name="Heilman E.R."/>
            <person name="Heiman D."/>
            <person name="Hepburn T."/>
            <person name="Howarth C."/>
            <person name="Jen D."/>
            <person name="Larson L."/>
            <person name="Mehta T."/>
            <person name="Neiman D."/>
            <person name="Pearson M."/>
            <person name="Roberts A."/>
            <person name="Saif S."/>
            <person name="Shea T."/>
            <person name="Shenoy N."/>
            <person name="Sisk P."/>
            <person name="Stolte C."/>
            <person name="Sykes S."/>
            <person name="Walk T."/>
            <person name="White J."/>
            <person name="Yandava C."/>
            <person name="Haas B."/>
            <person name="Nusbaum C."/>
            <person name="Birren B."/>
        </authorList>
    </citation>
    <scope>NUCLEOTIDE SEQUENCE [LARGE SCALE GENOMIC DNA]</scope>
    <source>
        <strain evidence="3">ATCC 64411 / 73-15</strain>
    </source>
</reference>
<evidence type="ECO:0000313" key="1">
    <source>
        <dbReference type="EMBL" id="KLU85875.1"/>
    </source>
</evidence>
<dbReference type="Proteomes" id="UP000011715">
    <property type="component" value="Unassembled WGS sequence"/>
</dbReference>
<dbReference type="EMBL" id="ADBL01001140">
    <property type="status" value="NOT_ANNOTATED_CDS"/>
    <property type="molecule type" value="Genomic_DNA"/>
</dbReference>
<sequence>MLQVKSNQQQGGSVVLQWPVHPSAFSALSTLHPPSLLWHLLQPAYQRAVLNPRARWLLLYFHSLSRPAAVAMAGGGPVPGCVVCGLATDAVARERASWTGSPELCPCLPDPRGGGKLQSGILDAVEWNHVERRFRPLHRRALAKFRSSFFRFPSLGQLLLAHAPVSPRIVHVAARAYAARREKP</sequence>